<organism evidence="1">
    <name type="scientific">marine sediment metagenome</name>
    <dbReference type="NCBI Taxonomy" id="412755"/>
    <lineage>
        <taxon>unclassified sequences</taxon>
        <taxon>metagenomes</taxon>
        <taxon>ecological metagenomes</taxon>
    </lineage>
</organism>
<reference evidence="1" key="1">
    <citation type="journal article" date="2015" name="Nature">
        <title>Complex archaea that bridge the gap between prokaryotes and eukaryotes.</title>
        <authorList>
            <person name="Spang A."/>
            <person name="Saw J.H."/>
            <person name="Jorgensen S.L."/>
            <person name="Zaremba-Niedzwiedzka K."/>
            <person name="Martijn J."/>
            <person name="Lind A.E."/>
            <person name="van Eijk R."/>
            <person name="Schleper C."/>
            <person name="Guy L."/>
            <person name="Ettema T.J."/>
        </authorList>
    </citation>
    <scope>NUCLEOTIDE SEQUENCE</scope>
</reference>
<comment type="caution">
    <text evidence="1">The sequence shown here is derived from an EMBL/GenBank/DDBJ whole genome shotgun (WGS) entry which is preliminary data.</text>
</comment>
<proteinExistence type="predicted"/>
<name>A0A0F9J4K4_9ZZZZ</name>
<sequence length="194" mass="21844">MARVRVCYDFVCQKTYLTRSKSWCRLCLEKEFSQQARFPFANQAQGAGLLYSVIRNSSTGQQSQQTDSNSCRARVLFISRLGEAAPRKLRVVIGQGVIGPAGAFEQKPTVMIWIKAQPCEHRWIYTGIKGLMALHDREVCIRPSRHVVWAKGYQMPLYPPLGRMVRHAGIVLHTHLEGFVSSSDTVLQAALLLP</sequence>
<protein>
    <submittedName>
        <fullName evidence="1">Uncharacterized protein</fullName>
    </submittedName>
</protein>
<accession>A0A0F9J4K4</accession>
<dbReference type="AlphaFoldDB" id="A0A0F9J4K4"/>
<dbReference type="EMBL" id="LAZR01012338">
    <property type="protein sequence ID" value="KKM27354.1"/>
    <property type="molecule type" value="Genomic_DNA"/>
</dbReference>
<evidence type="ECO:0000313" key="1">
    <source>
        <dbReference type="EMBL" id="KKM27354.1"/>
    </source>
</evidence>
<gene>
    <name evidence="1" type="ORF">LCGC14_1575530</name>
</gene>